<evidence type="ECO:0000313" key="1">
    <source>
        <dbReference type="EMBL" id="KAI3809211.1"/>
    </source>
</evidence>
<accession>A0ACB9IN27</accession>
<sequence>MKNSESEQAFYIESDEEEDKDSIVGEDDGNESEFSNYSDENPQHQSKPNSLNPSWPQSYRHVQNMQSIDLYSSVPSPSLNFLGTPTLSRLGSSFLSSSLTRRHTPEILPSLSKPFLPQTTDNQQPQERRSSHSLLPPRGSSAKKLPAYQKSSKASHEHPLPRQSSFGQSVINGINVLCGVGILSTPYAVKEGGWVGLLLLVIFGVLSFYTGILLRYCLDSKPGLETYPDIGQAAFGTTGRLIISACCIEYVILESDNLSSFFPNAQLNLGGFILTAPYLFAIIFTIVVLPTVWLRDMSILSYISAICLFWAGLFDNVGFQIESTKVLNLSSFPVALGLYGYCYSGHAIFPNIYTSMANRNQFPMVLFTSFGICGVLYAVVAVMGYSMFGESTESQFTLNLPTNLVASKIAVWTTVIAMSLEELLPEHRVKSRALSILIRTGLVLSILFVALTIPFFGLVMSLIGSLLTMLVVYSPSHTDVDSSLRLLFEHPKGKYNPVSGITLCTDHHCGNHLISYWNLYIDVGNHSTVVLIIFSPSPPPYLCFSGEPYSPTPTDETSLTNTCKMSSSSTKSRFGSAKTLISTVGSIAAAAMVVRSVSRDYLPPEFRDHIYLNFRKFINKFSTQLTMVIYEFEGFNDNEIYNATQLYLSDRISSDIHRLKVTKTPNEQHINVAMEINEEYTDIFNGVKFTWSLVSKKNPTREYRTHDDNSRSTRSDLRSLELMFHWKHKDMALNEYLPYIINYAKAKKQTVKTINLFTVEKKTGYSRYPTTWTSVNLDHPATFETVAMDAGVKEKVMKDLDRFLERREYYRRVGKAWKRGYLLYGPPGTGKSSLIAAMANYLNFDVYDLELTDIKSNSELRRLLVATANRSILVVEDIDCSVELHDRVQVEAAKDEARKTQRRGYEEESKVTLSGFLNFIDGLWSSCGDERIIIFTTNRKDKLDPALIRPGRMDVHIHMSYCTPSAFQLLASNYLSVTEHNHFEEIENLIRHVEVTPAEVAEQLLKEDDPDTALGGLIEFFDVKKKEIEEAKERLKEEELAAKENEKKQQEEEINN</sequence>
<dbReference type="EMBL" id="CM042025">
    <property type="protein sequence ID" value="KAI3809211.1"/>
    <property type="molecule type" value="Genomic_DNA"/>
</dbReference>
<evidence type="ECO:0000313" key="2">
    <source>
        <dbReference type="Proteomes" id="UP001056120"/>
    </source>
</evidence>
<reference evidence="1 2" key="2">
    <citation type="journal article" date="2022" name="Mol. Ecol. Resour.">
        <title>The genomes of chicory, endive, great burdock and yacon provide insights into Asteraceae paleo-polyploidization history and plant inulin production.</title>
        <authorList>
            <person name="Fan W."/>
            <person name="Wang S."/>
            <person name="Wang H."/>
            <person name="Wang A."/>
            <person name="Jiang F."/>
            <person name="Liu H."/>
            <person name="Zhao H."/>
            <person name="Xu D."/>
            <person name="Zhang Y."/>
        </authorList>
    </citation>
    <scope>NUCLEOTIDE SEQUENCE [LARGE SCALE GENOMIC DNA]</scope>
    <source>
        <strain evidence="2">cv. Yunnan</strain>
        <tissue evidence="1">Leaves</tissue>
    </source>
</reference>
<reference evidence="2" key="1">
    <citation type="journal article" date="2022" name="Mol. Ecol. Resour.">
        <title>The genomes of chicory, endive, great burdock and yacon provide insights into Asteraceae palaeo-polyploidization history and plant inulin production.</title>
        <authorList>
            <person name="Fan W."/>
            <person name="Wang S."/>
            <person name="Wang H."/>
            <person name="Wang A."/>
            <person name="Jiang F."/>
            <person name="Liu H."/>
            <person name="Zhao H."/>
            <person name="Xu D."/>
            <person name="Zhang Y."/>
        </authorList>
    </citation>
    <scope>NUCLEOTIDE SEQUENCE [LARGE SCALE GENOMIC DNA]</scope>
    <source>
        <strain evidence="2">cv. Yunnan</strain>
    </source>
</reference>
<proteinExistence type="predicted"/>
<organism evidence="1 2">
    <name type="scientific">Smallanthus sonchifolius</name>
    <dbReference type="NCBI Taxonomy" id="185202"/>
    <lineage>
        <taxon>Eukaryota</taxon>
        <taxon>Viridiplantae</taxon>
        <taxon>Streptophyta</taxon>
        <taxon>Embryophyta</taxon>
        <taxon>Tracheophyta</taxon>
        <taxon>Spermatophyta</taxon>
        <taxon>Magnoliopsida</taxon>
        <taxon>eudicotyledons</taxon>
        <taxon>Gunneridae</taxon>
        <taxon>Pentapetalae</taxon>
        <taxon>asterids</taxon>
        <taxon>campanulids</taxon>
        <taxon>Asterales</taxon>
        <taxon>Asteraceae</taxon>
        <taxon>Asteroideae</taxon>
        <taxon>Heliantheae alliance</taxon>
        <taxon>Millerieae</taxon>
        <taxon>Smallanthus</taxon>
    </lineage>
</organism>
<protein>
    <submittedName>
        <fullName evidence="1">Uncharacterized protein</fullName>
    </submittedName>
</protein>
<name>A0ACB9IN27_9ASTR</name>
<comment type="caution">
    <text evidence="1">The sequence shown here is derived from an EMBL/GenBank/DDBJ whole genome shotgun (WGS) entry which is preliminary data.</text>
</comment>
<keyword evidence="2" id="KW-1185">Reference proteome</keyword>
<gene>
    <name evidence="1" type="ORF">L1987_25181</name>
</gene>
<dbReference type="Proteomes" id="UP001056120">
    <property type="component" value="Linkage Group LG08"/>
</dbReference>